<reference evidence="1" key="1">
    <citation type="submission" date="2023-04" db="EMBL/GenBank/DDBJ databases">
        <title>Phytophthora lilii NBRC 32176.</title>
        <authorList>
            <person name="Ichikawa N."/>
            <person name="Sato H."/>
            <person name="Tonouchi N."/>
        </authorList>
    </citation>
    <scope>NUCLEOTIDE SEQUENCE</scope>
    <source>
        <strain evidence="1">NBRC 32176</strain>
    </source>
</reference>
<organism evidence="1 2">
    <name type="scientific">Phytophthora lilii</name>
    <dbReference type="NCBI Taxonomy" id="2077276"/>
    <lineage>
        <taxon>Eukaryota</taxon>
        <taxon>Sar</taxon>
        <taxon>Stramenopiles</taxon>
        <taxon>Oomycota</taxon>
        <taxon>Peronosporomycetes</taxon>
        <taxon>Peronosporales</taxon>
        <taxon>Peronosporaceae</taxon>
        <taxon>Phytophthora</taxon>
    </lineage>
</organism>
<proteinExistence type="predicted"/>
<dbReference type="Proteomes" id="UP001165083">
    <property type="component" value="Unassembled WGS sequence"/>
</dbReference>
<dbReference type="EMBL" id="BSXW01000181">
    <property type="protein sequence ID" value="GMF14084.1"/>
    <property type="molecule type" value="Genomic_DNA"/>
</dbReference>
<evidence type="ECO:0000313" key="1">
    <source>
        <dbReference type="EMBL" id="GMF14084.1"/>
    </source>
</evidence>
<comment type="caution">
    <text evidence="1">The sequence shown here is derived from an EMBL/GenBank/DDBJ whole genome shotgun (WGS) entry which is preliminary data.</text>
</comment>
<name>A0A9W6TIQ4_9STRA</name>
<dbReference type="OrthoDB" id="107510at2759"/>
<accession>A0A9W6TIQ4</accession>
<keyword evidence="2" id="KW-1185">Reference proteome</keyword>
<protein>
    <submittedName>
        <fullName evidence="1">Unnamed protein product</fullName>
    </submittedName>
</protein>
<evidence type="ECO:0000313" key="2">
    <source>
        <dbReference type="Proteomes" id="UP001165083"/>
    </source>
</evidence>
<dbReference type="AlphaFoldDB" id="A0A9W6TIQ4"/>
<sequence length="255" mass="28811">MLWPIQQKSLSAQYPTQTEIRLGTDRIQRRKALLDVKARKLCEAKRFIRTWGQGLDTNSTFSQENQFEALDGGFSVIRFDNAPILGTTVKNVFDAIIHSMQNAEIMISEMFGSISIREDTDFNASDIFQIRLVSSTPRGAVVESNSVVFAEYVEGPEDTYGIIASDFVDADELYPYIPSERVRRDSVTIVLVRSVKTSDKQEVVVGTRWTCLNLAHTELDIPKEGIRELQETSMAWGDTVKKCIMQYIANNQKLG</sequence>
<gene>
    <name evidence="1" type="ORF">Plil01_000449300</name>
</gene>